<keyword evidence="1" id="KW-0472">Membrane</keyword>
<proteinExistence type="predicted"/>
<dbReference type="EMBL" id="RCHC01000003">
    <property type="protein sequence ID" value="RLL23462.1"/>
    <property type="molecule type" value="Genomic_DNA"/>
</dbReference>
<protein>
    <submittedName>
        <fullName evidence="2">Uncharacterized protein</fullName>
    </submittedName>
</protein>
<keyword evidence="1" id="KW-0812">Transmembrane</keyword>
<dbReference type="Proteomes" id="UP000280271">
    <property type="component" value="Unassembled WGS sequence"/>
</dbReference>
<feature type="transmembrane region" description="Helical" evidence="1">
    <location>
        <begin position="122"/>
        <end position="143"/>
    </location>
</feature>
<comment type="caution">
    <text evidence="2">The sequence shown here is derived from an EMBL/GenBank/DDBJ whole genome shotgun (WGS) entry which is preliminary data.</text>
</comment>
<gene>
    <name evidence="2" type="ORF">D9K81_03540</name>
</gene>
<organism evidence="2 3">
    <name type="scientific">Acinetobacter chengduensis</name>
    <dbReference type="NCBI Taxonomy" id="2420890"/>
    <lineage>
        <taxon>Bacteria</taxon>
        <taxon>Pseudomonadati</taxon>
        <taxon>Pseudomonadota</taxon>
        <taxon>Gammaproteobacteria</taxon>
        <taxon>Moraxellales</taxon>
        <taxon>Moraxellaceae</taxon>
        <taxon>Acinetobacter</taxon>
    </lineage>
</organism>
<sequence length="154" mass="17866">MPKVWLPVKTKILSLQHPESKIVKGKISNIVLQQNAKKYIANCAWQMPEIEQLCESSTHQQQLKIQSVQFIYLTTAWQPSKGAKEQVFIQSIILESEHHTQQSHLLASHVNQQLWIKAQYKFVHIIRLLLILNILHMAVAFIVKIKSLDRKVLD</sequence>
<evidence type="ECO:0000313" key="3">
    <source>
        <dbReference type="Proteomes" id="UP000280271"/>
    </source>
</evidence>
<accession>A0ABX9TZ53</accession>
<reference evidence="2 3" key="1">
    <citation type="submission" date="2018-09" db="EMBL/GenBank/DDBJ databases">
        <title>The draft genome of Acinetobacter sp. strains.</title>
        <authorList>
            <person name="Qin J."/>
            <person name="Feng Y."/>
            <person name="Zong Z."/>
        </authorList>
    </citation>
    <scope>NUCLEOTIDE SEQUENCE [LARGE SCALE GENOMIC DNA]</scope>
    <source>
        <strain evidence="2 3">WCHAc060005</strain>
    </source>
</reference>
<evidence type="ECO:0000256" key="1">
    <source>
        <dbReference type="SAM" id="Phobius"/>
    </source>
</evidence>
<evidence type="ECO:0000313" key="2">
    <source>
        <dbReference type="EMBL" id="RLL23462.1"/>
    </source>
</evidence>
<keyword evidence="3" id="KW-1185">Reference proteome</keyword>
<name>A0ABX9TZ53_9GAMM</name>
<keyword evidence="1" id="KW-1133">Transmembrane helix</keyword>